<evidence type="ECO:0000256" key="4">
    <source>
        <dbReference type="PROSITE-ProRule" id="PRU00452"/>
    </source>
</evidence>
<dbReference type="OMA" id="KEPSWEH"/>
<reference evidence="7 8" key="1">
    <citation type="journal article" date="2006" name="Nature">
        <title>Global trends of whole-genome duplications revealed by the ciliate Paramecium tetraurelia.</title>
        <authorList>
            <consortium name="Genoscope"/>
            <person name="Aury J.-M."/>
            <person name="Jaillon O."/>
            <person name="Duret L."/>
            <person name="Noel B."/>
            <person name="Jubin C."/>
            <person name="Porcel B.M."/>
            <person name="Segurens B."/>
            <person name="Daubin V."/>
            <person name="Anthouard V."/>
            <person name="Aiach N."/>
            <person name="Arnaiz O."/>
            <person name="Billaut A."/>
            <person name="Beisson J."/>
            <person name="Blanc I."/>
            <person name="Bouhouche K."/>
            <person name="Camara F."/>
            <person name="Duharcourt S."/>
            <person name="Guigo R."/>
            <person name="Gogendeau D."/>
            <person name="Katinka M."/>
            <person name="Keller A.-M."/>
            <person name="Kissmehl R."/>
            <person name="Klotz C."/>
            <person name="Koll F."/>
            <person name="Le Moue A."/>
            <person name="Lepere C."/>
            <person name="Malinsky S."/>
            <person name="Nowacki M."/>
            <person name="Nowak J.K."/>
            <person name="Plattner H."/>
            <person name="Poulain J."/>
            <person name="Ruiz F."/>
            <person name="Serrano V."/>
            <person name="Zagulski M."/>
            <person name="Dessen P."/>
            <person name="Betermier M."/>
            <person name="Weissenbach J."/>
            <person name="Scarpelli C."/>
            <person name="Schachter V."/>
            <person name="Sperling L."/>
            <person name="Meyer E."/>
            <person name="Cohen J."/>
            <person name="Wincker P."/>
        </authorList>
    </citation>
    <scope>NUCLEOTIDE SEQUENCE [LARGE SCALE GENOMIC DNA]</scope>
    <source>
        <strain evidence="7 8">Stock d4-2</strain>
    </source>
</reference>
<dbReference type="Pfam" id="PF02891">
    <property type="entry name" value="zf-MIZ"/>
    <property type="match status" value="1"/>
</dbReference>
<evidence type="ECO:0000256" key="1">
    <source>
        <dbReference type="ARBA" id="ARBA00022723"/>
    </source>
</evidence>
<dbReference type="EMBL" id="CT868507">
    <property type="protein sequence ID" value="CAK84458.1"/>
    <property type="molecule type" value="Genomic_DNA"/>
</dbReference>
<dbReference type="InterPro" id="IPR001965">
    <property type="entry name" value="Znf_PHD"/>
</dbReference>
<dbReference type="Proteomes" id="UP000000600">
    <property type="component" value="Unassembled WGS sequence"/>
</dbReference>
<dbReference type="GO" id="GO:0008270">
    <property type="term" value="F:zinc ion binding"/>
    <property type="evidence" value="ECO:0007669"/>
    <property type="project" value="UniProtKB-KW"/>
</dbReference>
<keyword evidence="1" id="KW-0479">Metal-binding</keyword>
<feature type="compositionally biased region" description="Polar residues" evidence="5">
    <location>
        <begin position="516"/>
        <end position="526"/>
    </location>
</feature>
<name>A0DN41_PARTE</name>
<keyword evidence="2 4" id="KW-0863">Zinc-finger</keyword>
<dbReference type="STRING" id="5888.A0DN41"/>
<feature type="region of interest" description="Disordered" evidence="5">
    <location>
        <begin position="494"/>
        <end position="526"/>
    </location>
</feature>
<dbReference type="GO" id="GO:0016925">
    <property type="term" value="P:protein sumoylation"/>
    <property type="evidence" value="ECO:0000318"/>
    <property type="project" value="GO_Central"/>
</dbReference>
<evidence type="ECO:0000256" key="3">
    <source>
        <dbReference type="ARBA" id="ARBA00022833"/>
    </source>
</evidence>
<dbReference type="KEGG" id="ptm:GSPATT00018663001"/>
<evidence type="ECO:0000313" key="7">
    <source>
        <dbReference type="EMBL" id="CAK84458.1"/>
    </source>
</evidence>
<keyword evidence="3" id="KW-0862">Zinc</keyword>
<dbReference type="HOGENOM" id="CLU_489574_0_0_1"/>
<dbReference type="GO" id="GO:0000785">
    <property type="term" value="C:chromatin"/>
    <property type="evidence" value="ECO:0000318"/>
    <property type="project" value="GO_Central"/>
</dbReference>
<dbReference type="RefSeq" id="XP_001451855.1">
    <property type="nucleotide sequence ID" value="XM_001451818.2"/>
</dbReference>
<dbReference type="SMART" id="SM00249">
    <property type="entry name" value="PHD"/>
    <property type="match status" value="1"/>
</dbReference>
<dbReference type="GO" id="GO:0061665">
    <property type="term" value="F:SUMO ligase activity"/>
    <property type="evidence" value="ECO:0000318"/>
    <property type="project" value="GO_Central"/>
</dbReference>
<dbReference type="OrthoDB" id="28127at2759"/>
<dbReference type="AlphaFoldDB" id="A0DN41"/>
<accession>A0DN41</accession>
<dbReference type="GeneID" id="5037640"/>
<evidence type="ECO:0000259" key="6">
    <source>
        <dbReference type="PROSITE" id="PS51044"/>
    </source>
</evidence>
<evidence type="ECO:0000256" key="2">
    <source>
        <dbReference type="ARBA" id="ARBA00022771"/>
    </source>
</evidence>
<dbReference type="PROSITE" id="PS51044">
    <property type="entry name" value="ZF_SP_RING"/>
    <property type="match status" value="1"/>
</dbReference>
<feature type="domain" description="SP-RING-type" evidence="6">
    <location>
        <begin position="364"/>
        <end position="450"/>
    </location>
</feature>
<dbReference type="PANTHER" id="PTHR10782:SF4">
    <property type="entry name" value="TONALLI, ISOFORM E"/>
    <property type="match status" value="1"/>
</dbReference>
<proteinExistence type="predicted"/>
<dbReference type="PROSITE" id="PS01359">
    <property type="entry name" value="ZF_PHD_1"/>
    <property type="match status" value="1"/>
</dbReference>
<keyword evidence="8" id="KW-1185">Reference proteome</keyword>
<evidence type="ECO:0000256" key="5">
    <source>
        <dbReference type="SAM" id="MobiDB-lite"/>
    </source>
</evidence>
<dbReference type="InterPro" id="IPR013083">
    <property type="entry name" value="Znf_RING/FYVE/PHD"/>
</dbReference>
<sequence length="526" mass="62159">MKSQQLQKDLEAFQKQLKLTLPTIINRVTKDIGQLLYFEKLFKDTKPNSVQELYYLSLLRLDPHIARQQPQLEEPIQNINEMIHLYFEQQAVKLQEMVLLEKELKMMRELEELQVSQEKVEQQKGMEVEKQNMGRKKYWRQTQSPNCDQCFCGNQLHYKQIVKCQLCEKYYHINCVGTSYDERYVKHFTCPRCTLYHMDQFCEVISVIIEPFSFKKTGLTSTKSVKFKSDTNKIDIRCIRMDCPLSAEELTWPDLGELHINNKKVAEFIPLAQQSCQHKRKDEKLIFTIPQNEECTLMLKEIIPGMEQKRKYRIQGEQLHYIAAYKTKQYSAKQLIEKIITSSENWMSVEQAQDFIILQMNYISSTGIKQIKQTISLLCCLCSTLMVTPVRGIYCNHIQCFSLENYLMMLELSNPRKWRCPICKAKLFKLQIDALQYTILQTIRQYNLQEKYTEISFDHMGNLLDDLVQKYLDFNILPEHAKTSRNRILQLENLSNQENQSENENEINESEQQSNKPLNPNSIVIE</sequence>
<organism evidence="7 8">
    <name type="scientific">Paramecium tetraurelia</name>
    <dbReference type="NCBI Taxonomy" id="5888"/>
    <lineage>
        <taxon>Eukaryota</taxon>
        <taxon>Sar</taxon>
        <taxon>Alveolata</taxon>
        <taxon>Ciliophora</taxon>
        <taxon>Intramacronucleata</taxon>
        <taxon>Oligohymenophorea</taxon>
        <taxon>Peniculida</taxon>
        <taxon>Parameciidae</taxon>
        <taxon>Paramecium</taxon>
    </lineage>
</organism>
<dbReference type="InterPro" id="IPR011011">
    <property type="entry name" value="Znf_FYVE_PHD"/>
</dbReference>
<dbReference type="InterPro" id="IPR019786">
    <property type="entry name" value="Zinc_finger_PHD-type_CS"/>
</dbReference>
<dbReference type="SUPFAM" id="SSF57903">
    <property type="entry name" value="FYVE/PHD zinc finger"/>
    <property type="match status" value="1"/>
</dbReference>
<dbReference type="InterPro" id="IPR004181">
    <property type="entry name" value="Znf_MIZ"/>
</dbReference>
<protein>
    <recommendedName>
        <fullName evidence="6">SP-RING-type domain-containing protein</fullName>
    </recommendedName>
</protein>
<evidence type="ECO:0000313" key="8">
    <source>
        <dbReference type="Proteomes" id="UP000000600"/>
    </source>
</evidence>
<dbReference type="InParanoid" id="A0DN41"/>
<dbReference type="Gene3D" id="3.30.40.10">
    <property type="entry name" value="Zinc/RING finger domain, C3HC4 (zinc finger)"/>
    <property type="match status" value="2"/>
</dbReference>
<dbReference type="CDD" id="cd16650">
    <property type="entry name" value="SP-RING_PIAS-like"/>
    <property type="match status" value="1"/>
</dbReference>
<dbReference type="PANTHER" id="PTHR10782">
    <property type="entry name" value="ZINC FINGER MIZ DOMAIN-CONTAINING PROTEIN"/>
    <property type="match status" value="1"/>
</dbReference>
<gene>
    <name evidence="7" type="ORF">GSPATT00018663001</name>
</gene>